<dbReference type="EMBL" id="JANBVO010000001">
    <property type="protein sequence ID" value="KAJ9157414.1"/>
    <property type="molecule type" value="Genomic_DNA"/>
</dbReference>
<keyword evidence="4 9" id="KW-1133">Transmembrane helix</keyword>
<comment type="caution">
    <text evidence="11">The sequence shown here is derived from an EMBL/GenBank/DDBJ whole genome shotgun (WGS) entry which is preliminary data.</text>
</comment>
<feature type="domain" description="FAD-binding FR-type" evidence="10">
    <location>
        <begin position="343"/>
        <end position="535"/>
    </location>
</feature>
<organism evidence="11 12">
    <name type="scientific">Pleurostoma richardsiae</name>
    <dbReference type="NCBI Taxonomy" id="41990"/>
    <lineage>
        <taxon>Eukaryota</taxon>
        <taxon>Fungi</taxon>
        <taxon>Dikarya</taxon>
        <taxon>Ascomycota</taxon>
        <taxon>Pezizomycotina</taxon>
        <taxon>Sordariomycetes</taxon>
        <taxon>Sordariomycetidae</taxon>
        <taxon>Calosphaeriales</taxon>
        <taxon>Pleurostomataceae</taxon>
        <taxon>Pleurostoma</taxon>
    </lineage>
</organism>
<evidence type="ECO:0000256" key="4">
    <source>
        <dbReference type="ARBA" id="ARBA00022989"/>
    </source>
</evidence>
<feature type="transmembrane region" description="Helical" evidence="9">
    <location>
        <begin position="278"/>
        <end position="299"/>
    </location>
</feature>
<feature type="transmembrane region" description="Helical" evidence="9">
    <location>
        <begin position="239"/>
        <end position="257"/>
    </location>
</feature>
<dbReference type="GO" id="GO:0006826">
    <property type="term" value="P:iron ion transport"/>
    <property type="evidence" value="ECO:0007669"/>
    <property type="project" value="TreeGrafter"/>
</dbReference>
<dbReference type="Gene3D" id="3.40.50.80">
    <property type="entry name" value="Nucleotide-binding domain of ferredoxin-NADP reductase (FNR) module"/>
    <property type="match status" value="1"/>
</dbReference>
<feature type="transmembrane region" description="Helical" evidence="9">
    <location>
        <begin position="345"/>
        <end position="365"/>
    </location>
</feature>
<evidence type="ECO:0000256" key="9">
    <source>
        <dbReference type="SAM" id="Phobius"/>
    </source>
</evidence>
<dbReference type="Pfam" id="PF08022">
    <property type="entry name" value="FAD_binding_8"/>
    <property type="match status" value="1"/>
</dbReference>
<evidence type="ECO:0000256" key="3">
    <source>
        <dbReference type="ARBA" id="ARBA00022692"/>
    </source>
</evidence>
<evidence type="ECO:0000256" key="6">
    <source>
        <dbReference type="ARBA" id="ARBA00023136"/>
    </source>
</evidence>
<dbReference type="CDD" id="cd06186">
    <property type="entry name" value="NOX_Duox_like_FAD_NADP"/>
    <property type="match status" value="1"/>
</dbReference>
<dbReference type="GO" id="GO:0005886">
    <property type="term" value="C:plasma membrane"/>
    <property type="evidence" value="ECO:0007669"/>
    <property type="project" value="TreeGrafter"/>
</dbReference>
<comment type="subcellular location">
    <subcellularLocation>
        <location evidence="1">Membrane</location>
        <topology evidence="1">Multi-pass membrane protein</topology>
    </subcellularLocation>
</comment>
<dbReference type="InterPro" id="IPR013112">
    <property type="entry name" value="FAD-bd_8"/>
</dbReference>
<feature type="compositionally biased region" description="Low complexity" evidence="8">
    <location>
        <begin position="128"/>
        <end position="140"/>
    </location>
</feature>
<keyword evidence="5" id="KW-0406">Ion transport</keyword>
<dbReference type="GO" id="GO:0000293">
    <property type="term" value="F:ferric-chelate reductase activity"/>
    <property type="evidence" value="ECO:0007669"/>
    <property type="project" value="TreeGrafter"/>
</dbReference>
<keyword evidence="3 9" id="KW-0812">Transmembrane</keyword>
<dbReference type="PANTHER" id="PTHR32361">
    <property type="entry name" value="FERRIC/CUPRIC REDUCTASE TRANSMEMBRANE COMPONENT"/>
    <property type="match status" value="1"/>
</dbReference>
<evidence type="ECO:0000259" key="10">
    <source>
        <dbReference type="PROSITE" id="PS51384"/>
    </source>
</evidence>
<keyword evidence="6 9" id="KW-0472">Membrane</keyword>
<feature type="transmembrane region" description="Helical" evidence="9">
    <location>
        <begin position="544"/>
        <end position="565"/>
    </location>
</feature>
<dbReference type="PROSITE" id="PS51384">
    <property type="entry name" value="FAD_FR"/>
    <property type="match status" value="1"/>
</dbReference>
<keyword evidence="7" id="KW-0325">Glycoprotein</keyword>
<dbReference type="InterPro" id="IPR051410">
    <property type="entry name" value="Ferric/Cupric_Reductase"/>
</dbReference>
<evidence type="ECO:0000256" key="8">
    <source>
        <dbReference type="SAM" id="MobiDB-lite"/>
    </source>
</evidence>
<dbReference type="InterPro" id="IPR017927">
    <property type="entry name" value="FAD-bd_FR_type"/>
</dbReference>
<dbReference type="Pfam" id="PF01794">
    <property type="entry name" value="Ferric_reduct"/>
    <property type="match status" value="1"/>
</dbReference>
<dbReference type="AlphaFoldDB" id="A0AA38RUA0"/>
<evidence type="ECO:0000256" key="5">
    <source>
        <dbReference type="ARBA" id="ARBA00023065"/>
    </source>
</evidence>
<dbReference type="GO" id="GO:0015677">
    <property type="term" value="P:copper ion import"/>
    <property type="evidence" value="ECO:0007669"/>
    <property type="project" value="TreeGrafter"/>
</dbReference>
<dbReference type="GO" id="GO:0006879">
    <property type="term" value="P:intracellular iron ion homeostasis"/>
    <property type="evidence" value="ECO:0007669"/>
    <property type="project" value="TreeGrafter"/>
</dbReference>
<dbReference type="InterPro" id="IPR039261">
    <property type="entry name" value="FNR_nucleotide-bd"/>
</dbReference>
<protein>
    <submittedName>
        <fullName evidence="11">Ferric/cupric reductase transmembrane component 2</fullName>
    </submittedName>
</protein>
<evidence type="ECO:0000256" key="7">
    <source>
        <dbReference type="ARBA" id="ARBA00023180"/>
    </source>
</evidence>
<dbReference type="SUPFAM" id="SSF52343">
    <property type="entry name" value="Ferredoxin reductase-like, C-terminal NADP-linked domain"/>
    <property type="match status" value="1"/>
</dbReference>
<feature type="transmembrane region" description="Helical" evidence="9">
    <location>
        <begin position="63"/>
        <end position="81"/>
    </location>
</feature>
<feature type="region of interest" description="Disordered" evidence="8">
    <location>
        <begin position="87"/>
        <end position="143"/>
    </location>
</feature>
<feature type="transmembrane region" description="Helical" evidence="9">
    <location>
        <begin position="319"/>
        <end position="338"/>
    </location>
</feature>
<evidence type="ECO:0000313" key="11">
    <source>
        <dbReference type="EMBL" id="KAJ9157414.1"/>
    </source>
</evidence>
<keyword evidence="2" id="KW-0813">Transport</keyword>
<proteinExistence type="predicted"/>
<dbReference type="Proteomes" id="UP001174694">
    <property type="component" value="Unassembled WGS sequence"/>
</dbReference>
<sequence length="680" mass="74826">MDITRTPDEWLLPPPACPPPRGYLRVLTVAASSTEGQIPDDPASRAYLQKLIDGITDGRTFVVYYNLILLALLLVFTVVHWREARHDRRKWRDRLPPPSSPVDEETKLLSPTSETEPLRRQTGESDDGTSSSSSSTIEGTATPPDAYKAAAEIEDLDVERLPLLGRRGPTRQPHRANAFSGRLRAWLAYQPLPIPFINRTLPSNATSLFVLSWLSLNAFFNVYSIPFDGRYSFLHADRAGLIFAANLPLLYLLAAKNQPLRLLTGRSYEALNIFHRRVGELLCLEAALHLGGMLVWRVAFEPEWLRHGKTMGEYLMHPLVLLGLGAFAAYELLFLTSLGSFRRRWYEVFLASHVILQALGLIFLWLHFFTARPYVGAALVIFLADRLVWRFNLKSASLRAGVSVLEDGETLLLSVEWDIPQHADRNALSPRHNILYGWRPTDHVFLTVPALGRTHSLQAHPFTIASAAPPIPSWALASSSRGDDRPDRARLDLLIRAQAGFTADLLAHARLKSTQLGKPQLNIRLDGPYGSPHALSLLRAADTAVLVAGGSGIAVVYPLAAALLLDDRRRQRGGRAPRAVKLLWVVRERAHRAWVPAGRLEALVTAGLELVVPEATAETGRRPDVAGTVEGWVGDGAVGGGEVGLVVSGPDGMNREVRNVCAGALGRGAGVRIAVEKFGW</sequence>
<keyword evidence="12" id="KW-1185">Reference proteome</keyword>
<name>A0AA38RUA0_9PEZI</name>
<gene>
    <name evidence="11" type="ORF">NKR23_g286</name>
</gene>
<evidence type="ECO:0000256" key="1">
    <source>
        <dbReference type="ARBA" id="ARBA00004141"/>
    </source>
</evidence>
<reference evidence="11" key="1">
    <citation type="submission" date="2022-07" db="EMBL/GenBank/DDBJ databases">
        <title>Fungi with potential for degradation of polypropylene.</title>
        <authorList>
            <person name="Gostincar C."/>
        </authorList>
    </citation>
    <scope>NUCLEOTIDE SEQUENCE</scope>
    <source>
        <strain evidence="11">EXF-13308</strain>
    </source>
</reference>
<accession>A0AA38RUA0</accession>
<dbReference type="InterPro" id="IPR013130">
    <property type="entry name" value="Fe3_Rdtase_TM_dom"/>
</dbReference>
<evidence type="ECO:0000256" key="2">
    <source>
        <dbReference type="ARBA" id="ARBA00022448"/>
    </source>
</evidence>
<feature type="transmembrane region" description="Helical" evidence="9">
    <location>
        <begin position="208"/>
        <end position="227"/>
    </location>
</feature>
<dbReference type="SFLD" id="SFLDS00052">
    <property type="entry name" value="Ferric_Reductase_Domain"/>
    <property type="match status" value="1"/>
</dbReference>
<dbReference type="PANTHER" id="PTHR32361:SF9">
    <property type="entry name" value="FERRIC REDUCTASE TRANSMEMBRANE COMPONENT 3-RELATED"/>
    <property type="match status" value="1"/>
</dbReference>
<evidence type="ECO:0000313" key="12">
    <source>
        <dbReference type="Proteomes" id="UP001174694"/>
    </source>
</evidence>
<dbReference type="SFLD" id="SFLDG01168">
    <property type="entry name" value="Ferric_reductase_subgroup_(FRE"/>
    <property type="match status" value="1"/>
</dbReference>